<organism evidence="1 2">
    <name type="scientific">Russula earlei</name>
    <dbReference type="NCBI Taxonomy" id="71964"/>
    <lineage>
        <taxon>Eukaryota</taxon>
        <taxon>Fungi</taxon>
        <taxon>Dikarya</taxon>
        <taxon>Basidiomycota</taxon>
        <taxon>Agaricomycotina</taxon>
        <taxon>Agaricomycetes</taxon>
        <taxon>Russulales</taxon>
        <taxon>Russulaceae</taxon>
        <taxon>Russula</taxon>
    </lineage>
</organism>
<evidence type="ECO:0000313" key="2">
    <source>
        <dbReference type="Proteomes" id="UP001207468"/>
    </source>
</evidence>
<reference evidence="1" key="1">
    <citation type="submission" date="2021-03" db="EMBL/GenBank/DDBJ databases">
        <title>Evolutionary priming and transition to the ectomycorrhizal habit in an iconic lineage of mushroom-forming fungi: is preadaptation a requirement?</title>
        <authorList>
            <consortium name="DOE Joint Genome Institute"/>
            <person name="Looney B.P."/>
            <person name="Miyauchi S."/>
            <person name="Morin E."/>
            <person name="Drula E."/>
            <person name="Courty P.E."/>
            <person name="Chicoki N."/>
            <person name="Fauchery L."/>
            <person name="Kohler A."/>
            <person name="Kuo A."/>
            <person name="LaButti K."/>
            <person name="Pangilinan J."/>
            <person name="Lipzen A."/>
            <person name="Riley R."/>
            <person name="Andreopoulos W."/>
            <person name="He G."/>
            <person name="Johnson J."/>
            <person name="Barry K.W."/>
            <person name="Grigoriev I.V."/>
            <person name="Nagy L."/>
            <person name="Hibbett D."/>
            <person name="Henrissat B."/>
            <person name="Matheny P.B."/>
            <person name="Labbe J."/>
            <person name="Martin A.F."/>
        </authorList>
    </citation>
    <scope>NUCLEOTIDE SEQUENCE</scope>
    <source>
        <strain evidence="1">BPL698</strain>
    </source>
</reference>
<protein>
    <submittedName>
        <fullName evidence="1">Uncharacterized protein</fullName>
    </submittedName>
</protein>
<evidence type="ECO:0000313" key="1">
    <source>
        <dbReference type="EMBL" id="KAI9450710.1"/>
    </source>
</evidence>
<name>A0ACC0TWI4_9AGAM</name>
<dbReference type="EMBL" id="JAGFNK010000416">
    <property type="protein sequence ID" value="KAI9450710.1"/>
    <property type="molecule type" value="Genomic_DNA"/>
</dbReference>
<proteinExistence type="predicted"/>
<keyword evidence="2" id="KW-1185">Reference proteome</keyword>
<sequence length="179" mass="19652">MTCTRPCAPCVHLSLRLSSHSHPLLPTIVIPFTSLSFPRVPTLDVIPTVLPTPCQQTTTMAQFNRRRRHSPCHSTPSSLRSSSRSMAPPHTLTYGTTPSPSGCASRPPKTVPQASSSRLPHIYTWTCMTRLSLSPSPYPRARCPQRLAHRHCRPIRGLAAHSISPPTSSLHRLALADSQ</sequence>
<gene>
    <name evidence="1" type="ORF">F5148DRAFT_1378988</name>
</gene>
<dbReference type="Proteomes" id="UP001207468">
    <property type="component" value="Unassembled WGS sequence"/>
</dbReference>
<accession>A0ACC0TWI4</accession>
<comment type="caution">
    <text evidence="1">The sequence shown here is derived from an EMBL/GenBank/DDBJ whole genome shotgun (WGS) entry which is preliminary data.</text>
</comment>